<feature type="compositionally biased region" description="Low complexity" evidence="1">
    <location>
        <begin position="410"/>
        <end position="426"/>
    </location>
</feature>
<evidence type="ECO:0000313" key="2">
    <source>
        <dbReference type="EMBL" id="OCK78575.1"/>
    </source>
</evidence>
<feature type="region of interest" description="Disordered" evidence="1">
    <location>
        <begin position="279"/>
        <end position="309"/>
    </location>
</feature>
<feature type="compositionally biased region" description="Polar residues" evidence="1">
    <location>
        <begin position="339"/>
        <end position="360"/>
    </location>
</feature>
<dbReference type="Proteomes" id="UP000250266">
    <property type="component" value="Unassembled WGS sequence"/>
</dbReference>
<feature type="compositionally biased region" description="Low complexity" evidence="1">
    <location>
        <begin position="450"/>
        <end position="463"/>
    </location>
</feature>
<feature type="region of interest" description="Disordered" evidence="1">
    <location>
        <begin position="68"/>
        <end position="161"/>
    </location>
</feature>
<feature type="region of interest" description="Disordered" evidence="1">
    <location>
        <begin position="337"/>
        <end position="432"/>
    </location>
</feature>
<feature type="region of interest" description="Disordered" evidence="1">
    <location>
        <begin position="445"/>
        <end position="464"/>
    </location>
</feature>
<accession>A0A8E2JDG9</accession>
<organism evidence="2 3">
    <name type="scientific">Lepidopterella palustris CBS 459.81</name>
    <dbReference type="NCBI Taxonomy" id="1314670"/>
    <lineage>
        <taxon>Eukaryota</taxon>
        <taxon>Fungi</taxon>
        <taxon>Dikarya</taxon>
        <taxon>Ascomycota</taxon>
        <taxon>Pezizomycotina</taxon>
        <taxon>Dothideomycetes</taxon>
        <taxon>Pleosporomycetidae</taxon>
        <taxon>Mytilinidiales</taxon>
        <taxon>Argynnaceae</taxon>
        <taxon>Lepidopterella</taxon>
    </lineage>
</organism>
<feature type="compositionally biased region" description="Polar residues" evidence="1">
    <location>
        <begin position="137"/>
        <end position="150"/>
    </location>
</feature>
<dbReference type="EMBL" id="KV745051">
    <property type="protein sequence ID" value="OCK78575.1"/>
    <property type="molecule type" value="Genomic_DNA"/>
</dbReference>
<sequence length="522" mass="56777">MYPSYKRTRGIGIHRHPDYPLRANSSAHFQRSPDNGMRLPPHSLWNTRYGRTGVVRNQTSMQRLGDTSFARQGDSLPLTSIASPSTPETQSISLPSSPTVSTAPTLVPDSPPTPKSWQWGQDSLPPIPRKSNGRDLVSSQRAGATTSPMSTIDGAGGRQPDRAISPWQYSEMVTFNEYVIRNGRASREGSPTRTQGSPVKSIGPAAIENKAQIPVQPAAPVCPECKQALSGNYMDESLSCANQVCMTCNRFKPNRITALEEHASSDSSLTVLPSRHSYRFLPSGRTTRDRNSPMPPINTEIPDHPTQGSILSFRSRGLYSKATAGHRGSFLAVMEEQKSGNGESIKTQSSGQEATNSDRTLGSGGSNFSRSGSDRMLNNGSTCGVRRTKAAGEASSAPLRVNTHLSDDCSSSSAAAPLRASSPSLRNDTSFGTRSLPVQYPIQWPFQNGSPSESLSSSSTHSSDTTMEYPAAFRTLQEHQAAGPPLRATDERWRFLARQFDSLVLRWVDRVRGRARGKGKWK</sequence>
<evidence type="ECO:0000256" key="1">
    <source>
        <dbReference type="SAM" id="MobiDB-lite"/>
    </source>
</evidence>
<name>A0A8E2JDG9_9PEZI</name>
<reference evidence="2 3" key="1">
    <citation type="journal article" date="2016" name="Nat. Commun.">
        <title>Ectomycorrhizal ecology is imprinted in the genome of the dominant symbiotic fungus Cenococcum geophilum.</title>
        <authorList>
            <consortium name="DOE Joint Genome Institute"/>
            <person name="Peter M."/>
            <person name="Kohler A."/>
            <person name="Ohm R.A."/>
            <person name="Kuo A."/>
            <person name="Krutzmann J."/>
            <person name="Morin E."/>
            <person name="Arend M."/>
            <person name="Barry K.W."/>
            <person name="Binder M."/>
            <person name="Choi C."/>
            <person name="Clum A."/>
            <person name="Copeland A."/>
            <person name="Grisel N."/>
            <person name="Haridas S."/>
            <person name="Kipfer T."/>
            <person name="LaButti K."/>
            <person name="Lindquist E."/>
            <person name="Lipzen A."/>
            <person name="Maire R."/>
            <person name="Meier B."/>
            <person name="Mihaltcheva S."/>
            <person name="Molinier V."/>
            <person name="Murat C."/>
            <person name="Poggeler S."/>
            <person name="Quandt C.A."/>
            <person name="Sperisen C."/>
            <person name="Tritt A."/>
            <person name="Tisserant E."/>
            <person name="Crous P.W."/>
            <person name="Henrissat B."/>
            <person name="Nehls U."/>
            <person name="Egli S."/>
            <person name="Spatafora J.W."/>
            <person name="Grigoriev I.V."/>
            <person name="Martin F.M."/>
        </authorList>
    </citation>
    <scope>NUCLEOTIDE SEQUENCE [LARGE SCALE GENOMIC DNA]</scope>
    <source>
        <strain evidence="2 3">CBS 459.81</strain>
    </source>
</reference>
<gene>
    <name evidence="2" type="ORF">K432DRAFT_444527</name>
</gene>
<proteinExistence type="predicted"/>
<protein>
    <submittedName>
        <fullName evidence="2">Uncharacterized protein</fullName>
    </submittedName>
</protein>
<dbReference type="AlphaFoldDB" id="A0A8E2JDG9"/>
<feature type="compositionally biased region" description="Polar residues" evidence="1">
    <location>
        <begin position="77"/>
        <end position="104"/>
    </location>
</feature>
<evidence type="ECO:0000313" key="3">
    <source>
        <dbReference type="Proteomes" id="UP000250266"/>
    </source>
</evidence>
<keyword evidence="3" id="KW-1185">Reference proteome</keyword>